<dbReference type="OrthoDB" id="9812605at2"/>
<dbReference type="RefSeq" id="WP_055290634.1">
    <property type="nucleotide sequence ID" value="NZ_CAXUGT010000007.1"/>
</dbReference>
<protein>
    <recommendedName>
        <fullName evidence="3">HipA-like C-terminal domain-containing protein</fullName>
    </recommendedName>
</protein>
<reference evidence="1 2" key="1">
    <citation type="submission" date="2015-09" db="EMBL/GenBank/DDBJ databases">
        <authorList>
            <consortium name="Pathogen Informatics"/>
        </authorList>
    </citation>
    <scope>NUCLEOTIDE SEQUENCE [LARGE SCALE GENOMIC DNA]</scope>
    <source>
        <strain evidence="1 2">2789STDY5608891</strain>
    </source>
</reference>
<gene>
    <name evidence="1" type="ORF">ERS852448_02365</name>
</gene>
<name>A0A173V0L3_EUBRA</name>
<accession>A0A173V0L3</accession>
<proteinExistence type="predicted"/>
<sequence length="271" mass="32074">MIELFEQNERKADRQSSKGNQLKWENNGIWYKADCTGYEGLAEYMISHLLKFSSLQKDEFVLYDYERIKYKNIFYNGVKSNNFLYDDWQIITLERLFHNFFQKSLYEAVWHIQSSVEDRFNFLVTQVERITGLKDFGIYLNKLMTIDAVFVNEDRHMHNVAVLMSQKGEFSYCPIFDNGAGLLSDTSMDYPLGIDLYDALSEVRAKTISGSFEEQMDVSEDVCGMNLHFSFTKKDVEQILNEIPGYSDQEKERVRDILFEQMRKYKYLFKN</sequence>
<organism evidence="1 2">
    <name type="scientific">Eubacterium ramulus</name>
    <dbReference type="NCBI Taxonomy" id="39490"/>
    <lineage>
        <taxon>Bacteria</taxon>
        <taxon>Bacillati</taxon>
        <taxon>Bacillota</taxon>
        <taxon>Clostridia</taxon>
        <taxon>Eubacteriales</taxon>
        <taxon>Eubacteriaceae</taxon>
        <taxon>Eubacterium</taxon>
    </lineage>
</organism>
<dbReference type="Gene3D" id="1.10.1070.20">
    <property type="match status" value="1"/>
</dbReference>
<evidence type="ECO:0000313" key="2">
    <source>
        <dbReference type="Proteomes" id="UP000095492"/>
    </source>
</evidence>
<dbReference type="GeneID" id="97392227"/>
<dbReference type="EMBL" id="CYYA01000018">
    <property type="protein sequence ID" value="CUN20106.1"/>
    <property type="molecule type" value="Genomic_DNA"/>
</dbReference>
<evidence type="ECO:0008006" key="3">
    <source>
        <dbReference type="Google" id="ProtNLM"/>
    </source>
</evidence>
<dbReference type="Proteomes" id="UP000095492">
    <property type="component" value="Unassembled WGS sequence"/>
</dbReference>
<evidence type="ECO:0000313" key="1">
    <source>
        <dbReference type="EMBL" id="CUN20106.1"/>
    </source>
</evidence>
<dbReference type="AlphaFoldDB" id="A0A173V0L3"/>
<dbReference type="STRING" id="39490.ERS852448_02365"/>